<keyword evidence="3" id="KW-0238">DNA-binding</keyword>
<dbReference type="Proteomes" id="UP001055868">
    <property type="component" value="Chromosome"/>
</dbReference>
<dbReference type="Pfam" id="PF21531">
    <property type="entry name" value="Rv2175c_wHTH"/>
    <property type="match status" value="1"/>
</dbReference>
<proteinExistence type="predicted"/>
<evidence type="ECO:0000259" key="1">
    <source>
        <dbReference type="Pfam" id="PF18367"/>
    </source>
</evidence>
<dbReference type="InterPro" id="IPR041098">
    <property type="entry name" value="Rv2175c_C"/>
</dbReference>
<evidence type="ECO:0000313" key="4">
    <source>
        <dbReference type="Proteomes" id="UP001055868"/>
    </source>
</evidence>
<evidence type="ECO:0000259" key="2">
    <source>
        <dbReference type="Pfam" id="PF21531"/>
    </source>
</evidence>
<keyword evidence="4" id="KW-1185">Reference proteome</keyword>
<sequence>MSAQHETPETSLDDLIGSWLPLPDAAEELGVEVSAVRRMVDDGSLVEIRRGTPKVRCVPAELIKDGELTPYVAGTITVLRDAGFEDEELLRWLFTPDDSLPGRPIDELRAGRRGEVRRRAQALGF</sequence>
<evidence type="ECO:0000313" key="3">
    <source>
        <dbReference type="EMBL" id="UQN30948.1"/>
    </source>
</evidence>
<dbReference type="EMBL" id="CP097218">
    <property type="protein sequence ID" value="UQN30948.1"/>
    <property type="molecule type" value="Genomic_DNA"/>
</dbReference>
<protein>
    <submittedName>
        <fullName evidence="3">Rv2175c family DNA-binding protein</fullName>
    </submittedName>
</protein>
<feature type="domain" description="DNA-binding protein Rv2175c wHTH" evidence="2">
    <location>
        <begin position="18"/>
        <end position="62"/>
    </location>
</feature>
<accession>A0ABY4N8R9</accession>
<dbReference type="InterPro" id="IPR048576">
    <property type="entry name" value="Rv2175c_wHTH"/>
</dbReference>
<gene>
    <name evidence="3" type="ORF">M4486_06540</name>
</gene>
<dbReference type="GO" id="GO:0003677">
    <property type="term" value="F:DNA binding"/>
    <property type="evidence" value="ECO:0007669"/>
    <property type="project" value="UniProtKB-KW"/>
</dbReference>
<organism evidence="3 4">
    <name type="scientific">Brachybacterium kimchii</name>
    <dbReference type="NCBI Taxonomy" id="2942909"/>
    <lineage>
        <taxon>Bacteria</taxon>
        <taxon>Bacillati</taxon>
        <taxon>Actinomycetota</taxon>
        <taxon>Actinomycetes</taxon>
        <taxon>Micrococcales</taxon>
        <taxon>Dermabacteraceae</taxon>
        <taxon>Brachybacterium</taxon>
    </lineage>
</organism>
<name>A0ABY4N8R9_9MICO</name>
<dbReference type="Pfam" id="PF18367">
    <property type="entry name" value="Rv2175c_C"/>
    <property type="match status" value="1"/>
</dbReference>
<feature type="domain" description="Rv2175c C-terminal" evidence="1">
    <location>
        <begin position="72"/>
        <end position="124"/>
    </location>
</feature>
<dbReference type="RefSeq" id="WP_249480344.1">
    <property type="nucleotide sequence ID" value="NZ_CP097218.1"/>
</dbReference>
<reference evidence="3" key="1">
    <citation type="submission" date="2022-05" db="EMBL/GenBank/DDBJ databases">
        <title>Genomic analysis of Brachybacterium sp. CBA3104.</title>
        <authorList>
            <person name="Roh S.W."/>
            <person name="Kim Y.B."/>
            <person name="Kim Y."/>
        </authorList>
    </citation>
    <scope>NUCLEOTIDE SEQUENCE</scope>
    <source>
        <strain evidence="3">CBA3104</strain>
    </source>
</reference>